<sequence length="59" mass="7048">MNIKYKTRNHPIHSLNLKTVINQVKRKRHRTSHRSLLYRQSAQNTLTIATREARPNIEN</sequence>
<protein>
    <submittedName>
        <fullName evidence="1">Uncharacterized protein</fullName>
    </submittedName>
</protein>
<dbReference type="EMBL" id="CAVMJV010000078">
    <property type="protein sequence ID" value="CAK5089642.1"/>
    <property type="molecule type" value="Genomic_DNA"/>
</dbReference>
<organism evidence="1 2">
    <name type="scientific">Meloidogyne enterolobii</name>
    <name type="common">Root-knot nematode worm</name>
    <name type="synonym">Meloidogyne mayaguensis</name>
    <dbReference type="NCBI Taxonomy" id="390850"/>
    <lineage>
        <taxon>Eukaryota</taxon>
        <taxon>Metazoa</taxon>
        <taxon>Ecdysozoa</taxon>
        <taxon>Nematoda</taxon>
        <taxon>Chromadorea</taxon>
        <taxon>Rhabditida</taxon>
        <taxon>Tylenchina</taxon>
        <taxon>Tylenchomorpha</taxon>
        <taxon>Tylenchoidea</taxon>
        <taxon>Meloidogynidae</taxon>
        <taxon>Meloidogyninae</taxon>
        <taxon>Meloidogyne</taxon>
    </lineage>
</organism>
<proteinExistence type="predicted"/>
<reference evidence="1" key="1">
    <citation type="submission" date="2023-11" db="EMBL/GenBank/DDBJ databases">
        <authorList>
            <person name="Poullet M."/>
        </authorList>
    </citation>
    <scope>NUCLEOTIDE SEQUENCE</scope>
    <source>
        <strain evidence="1">E1834</strain>
    </source>
</reference>
<dbReference type="Proteomes" id="UP001497535">
    <property type="component" value="Unassembled WGS sequence"/>
</dbReference>
<keyword evidence="2" id="KW-1185">Reference proteome</keyword>
<accession>A0ACB1ADP1</accession>
<name>A0ACB1ADP1_MELEN</name>
<comment type="caution">
    <text evidence="1">The sequence shown here is derived from an EMBL/GenBank/DDBJ whole genome shotgun (WGS) entry which is preliminary data.</text>
</comment>
<evidence type="ECO:0000313" key="1">
    <source>
        <dbReference type="EMBL" id="CAK5089642.1"/>
    </source>
</evidence>
<gene>
    <name evidence="1" type="ORF">MENTE1834_LOCUS37369</name>
</gene>
<evidence type="ECO:0000313" key="2">
    <source>
        <dbReference type="Proteomes" id="UP001497535"/>
    </source>
</evidence>